<dbReference type="Gene3D" id="1.10.287.110">
    <property type="entry name" value="DnaJ domain"/>
    <property type="match status" value="1"/>
</dbReference>
<dbReference type="AlphaFoldDB" id="A0A167NRN9"/>
<dbReference type="GO" id="GO:0005789">
    <property type="term" value="C:endoplasmic reticulum membrane"/>
    <property type="evidence" value="ECO:0007669"/>
    <property type="project" value="TreeGrafter"/>
</dbReference>
<dbReference type="PRINTS" id="PR00625">
    <property type="entry name" value="JDOMAIN"/>
</dbReference>
<dbReference type="CDD" id="cd06257">
    <property type="entry name" value="DnaJ"/>
    <property type="match status" value="1"/>
</dbReference>
<organism evidence="8 9">
    <name type="scientific">Niveomyces insectorum RCEF 264</name>
    <dbReference type="NCBI Taxonomy" id="1081102"/>
    <lineage>
        <taxon>Eukaryota</taxon>
        <taxon>Fungi</taxon>
        <taxon>Dikarya</taxon>
        <taxon>Ascomycota</taxon>
        <taxon>Pezizomycotina</taxon>
        <taxon>Sordariomycetes</taxon>
        <taxon>Hypocreomycetidae</taxon>
        <taxon>Hypocreales</taxon>
        <taxon>Cordycipitaceae</taxon>
        <taxon>Niveomyces</taxon>
    </lineage>
</organism>
<proteinExistence type="predicted"/>
<feature type="compositionally biased region" description="Low complexity" evidence="5">
    <location>
        <begin position="209"/>
        <end position="224"/>
    </location>
</feature>
<dbReference type="PANTHER" id="PTHR43908">
    <property type="entry name" value="AT29763P-RELATED"/>
    <property type="match status" value="1"/>
</dbReference>
<dbReference type="Proteomes" id="UP000076874">
    <property type="component" value="Unassembled WGS sequence"/>
</dbReference>
<accession>A0A167NRN9</accession>
<sequence>MPSATASGADAANNDAKARHREHNQGNQERKCTPEQAAAVLRIRRCQATAFYEILEVERTAADGEIKKAYRKQSLLTHPDKNGHKHADEAFKMVSRAFGVLGDKDKRAKYDRFGTDPDSRFGGGGGGGGGGDGGGGGMHNPFARARGGGGDPWGEEMSPEEMFRQFFGGGGFGPFGGFDTGPQFVFNMGGGPGIRVHQFGGARPRTRPRNTAAGGQDPRQQQQDQNAGVLSTFISLLPVLILFVLPLLSSLFSGGGEDYGSVGSMPKMVFDAPVPPYTVGRQTAGKSAEYFVRPEDLKVLEATPHKLAQLDNYAGVMLVRATQMQCEAELKHKQALEDAARGWLFQDPEKMEVANSYETKACKRLDALNKKKKW</sequence>
<evidence type="ECO:0000256" key="3">
    <source>
        <dbReference type="ARBA" id="ARBA00022989"/>
    </source>
</evidence>
<feature type="transmembrane region" description="Helical" evidence="6">
    <location>
        <begin position="227"/>
        <end position="248"/>
    </location>
</feature>
<evidence type="ECO:0000256" key="1">
    <source>
        <dbReference type="ARBA" id="ARBA00004167"/>
    </source>
</evidence>
<evidence type="ECO:0000256" key="4">
    <source>
        <dbReference type="ARBA" id="ARBA00023136"/>
    </source>
</evidence>
<dbReference type="Pfam" id="PF09320">
    <property type="entry name" value="DUF1977"/>
    <property type="match status" value="1"/>
</dbReference>
<reference evidence="8 9" key="1">
    <citation type="journal article" date="2016" name="Genome Biol. Evol.">
        <title>Divergent and convergent evolution of fungal pathogenicity.</title>
        <authorList>
            <person name="Shang Y."/>
            <person name="Xiao G."/>
            <person name="Zheng P."/>
            <person name="Cen K."/>
            <person name="Zhan S."/>
            <person name="Wang C."/>
        </authorList>
    </citation>
    <scope>NUCLEOTIDE SEQUENCE [LARGE SCALE GENOMIC DNA]</scope>
    <source>
        <strain evidence="8 9">RCEF 264</strain>
    </source>
</reference>
<evidence type="ECO:0000256" key="6">
    <source>
        <dbReference type="SAM" id="Phobius"/>
    </source>
</evidence>
<dbReference type="SUPFAM" id="SSF46565">
    <property type="entry name" value="Chaperone J-domain"/>
    <property type="match status" value="1"/>
</dbReference>
<evidence type="ECO:0000256" key="5">
    <source>
        <dbReference type="SAM" id="MobiDB-lite"/>
    </source>
</evidence>
<evidence type="ECO:0000259" key="7">
    <source>
        <dbReference type="PROSITE" id="PS50076"/>
    </source>
</evidence>
<dbReference type="InterPro" id="IPR001623">
    <property type="entry name" value="DnaJ_domain"/>
</dbReference>
<dbReference type="SMART" id="SM00271">
    <property type="entry name" value="DnaJ"/>
    <property type="match status" value="1"/>
</dbReference>
<dbReference type="PANTHER" id="PTHR43908:SF3">
    <property type="entry name" value="AT29763P-RELATED"/>
    <property type="match status" value="1"/>
</dbReference>
<dbReference type="InterPro" id="IPR015399">
    <property type="entry name" value="DUF1977_DnaJ-like"/>
</dbReference>
<dbReference type="GO" id="GO:0030544">
    <property type="term" value="F:Hsp70 protein binding"/>
    <property type="evidence" value="ECO:0007669"/>
    <property type="project" value="TreeGrafter"/>
</dbReference>
<feature type="compositionally biased region" description="Gly residues" evidence="5">
    <location>
        <begin position="121"/>
        <end position="138"/>
    </location>
</feature>
<gene>
    <name evidence="8" type="ORF">SPI_08048</name>
</gene>
<feature type="domain" description="J" evidence="7">
    <location>
        <begin position="50"/>
        <end position="114"/>
    </location>
</feature>
<dbReference type="InterPro" id="IPR036869">
    <property type="entry name" value="J_dom_sf"/>
</dbReference>
<dbReference type="STRING" id="1081102.A0A167NRN9"/>
<name>A0A167NRN9_9HYPO</name>
<dbReference type="InterPro" id="IPR051100">
    <property type="entry name" value="DnaJ_subfamily_B/C"/>
</dbReference>
<comment type="caution">
    <text evidence="8">The sequence shown here is derived from an EMBL/GenBank/DDBJ whole genome shotgun (WGS) entry which is preliminary data.</text>
</comment>
<keyword evidence="2 6" id="KW-0812">Transmembrane</keyword>
<keyword evidence="4 6" id="KW-0472">Membrane</keyword>
<evidence type="ECO:0000313" key="8">
    <source>
        <dbReference type="EMBL" id="OAA55841.1"/>
    </source>
</evidence>
<dbReference type="PROSITE" id="PS50076">
    <property type="entry name" value="DNAJ_2"/>
    <property type="match status" value="1"/>
</dbReference>
<comment type="subcellular location">
    <subcellularLocation>
        <location evidence="1">Membrane</location>
        <topology evidence="1">Single-pass membrane protein</topology>
    </subcellularLocation>
</comment>
<dbReference type="GO" id="GO:0071218">
    <property type="term" value="P:cellular response to misfolded protein"/>
    <property type="evidence" value="ECO:0007669"/>
    <property type="project" value="TreeGrafter"/>
</dbReference>
<dbReference type="EMBL" id="AZHD01000018">
    <property type="protein sequence ID" value="OAA55841.1"/>
    <property type="molecule type" value="Genomic_DNA"/>
</dbReference>
<dbReference type="Pfam" id="PF00226">
    <property type="entry name" value="DnaJ"/>
    <property type="match status" value="1"/>
</dbReference>
<feature type="region of interest" description="Disordered" evidence="5">
    <location>
        <begin position="1"/>
        <end position="33"/>
    </location>
</feature>
<feature type="compositionally biased region" description="Basic and acidic residues" evidence="5">
    <location>
        <begin position="109"/>
        <end position="119"/>
    </location>
</feature>
<dbReference type="OrthoDB" id="1507364at2759"/>
<dbReference type="FunFam" id="1.10.287.110:FF:000069">
    <property type="entry name" value="ER associated DnaJ chaperone"/>
    <property type="match status" value="1"/>
</dbReference>
<feature type="region of interest" description="Disordered" evidence="5">
    <location>
        <begin position="200"/>
        <end position="224"/>
    </location>
</feature>
<evidence type="ECO:0000256" key="2">
    <source>
        <dbReference type="ARBA" id="ARBA00022692"/>
    </source>
</evidence>
<keyword evidence="3 6" id="KW-1133">Transmembrane helix</keyword>
<evidence type="ECO:0000313" key="9">
    <source>
        <dbReference type="Proteomes" id="UP000076874"/>
    </source>
</evidence>
<protein>
    <submittedName>
        <fullName evidence="8">Er associated chaperone</fullName>
    </submittedName>
</protein>
<feature type="region of interest" description="Disordered" evidence="5">
    <location>
        <begin position="109"/>
        <end position="141"/>
    </location>
</feature>
<keyword evidence="9" id="KW-1185">Reference proteome</keyword>